<organism evidence="3 4">
    <name type="scientific">Alicyclobacillus hesperidum</name>
    <dbReference type="NCBI Taxonomy" id="89784"/>
    <lineage>
        <taxon>Bacteria</taxon>
        <taxon>Bacillati</taxon>
        <taxon>Bacillota</taxon>
        <taxon>Bacilli</taxon>
        <taxon>Bacillales</taxon>
        <taxon>Alicyclobacillaceae</taxon>
        <taxon>Alicyclobacillus</taxon>
    </lineage>
</organism>
<accession>A0A1H2W596</accession>
<dbReference type="Gene3D" id="3.40.190.10">
    <property type="entry name" value="Periplasmic binding protein-like II"/>
    <property type="match status" value="1"/>
</dbReference>
<dbReference type="GO" id="GO:0015833">
    <property type="term" value="P:peptide transport"/>
    <property type="evidence" value="ECO:0007669"/>
    <property type="project" value="TreeGrafter"/>
</dbReference>
<feature type="signal peptide" evidence="1">
    <location>
        <begin position="1"/>
        <end position="23"/>
    </location>
</feature>
<keyword evidence="4" id="KW-1185">Reference proteome</keyword>
<dbReference type="GO" id="GO:1904680">
    <property type="term" value="F:peptide transmembrane transporter activity"/>
    <property type="evidence" value="ECO:0007669"/>
    <property type="project" value="TreeGrafter"/>
</dbReference>
<dbReference type="Gene3D" id="3.90.76.10">
    <property type="entry name" value="Dipeptide-binding Protein, Domain 1"/>
    <property type="match status" value="1"/>
</dbReference>
<evidence type="ECO:0000313" key="4">
    <source>
        <dbReference type="Proteomes" id="UP000182589"/>
    </source>
</evidence>
<dbReference type="CDD" id="cd08509">
    <property type="entry name" value="PBP2_TmCBP_oligosaccharides_like"/>
    <property type="match status" value="1"/>
</dbReference>
<dbReference type="Proteomes" id="UP000182589">
    <property type="component" value="Unassembled WGS sequence"/>
</dbReference>
<dbReference type="SUPFAM" id="SSF53850">
    <property type="entry name" value="Periplasmic binding protein-like II"/>
    <property type="match status" value="1"/>
</dbReference>
<dbReference type="STRING" id="89784.SAMN04489725_11377"/>
<dbReference type="PANTHER" id="PTHR30290">
    <property type="entry name" value="PERIPLASMIC BINDING COMPONENT OF ABC TRANSPORTER"/>
    <property type="match status" value="1"/>
</dbReference>
<evidence type="ECO:0000256" key="1">
    <source>
        <dbReference type="SAM" id="SignalP"/>
    </source>
</evidence>
<feature type="chain" id="PRO_5039208412" evidence="1">
    <location>
        <begin position="24"/>
        <end position="564"/>
    </location>
</feature>
<dbReference type="PIRSF" id="PIRSF002741">
    <property type="entry name" value="MppA"/>
    <property type="match status" value="1"/>
</dbReference>
<sequence>MKRKYVAGIAVAAAVVVAGGTYAGVASAGASKTTTSLPGQASISSGTTLTVCSNPTPSWQDNFNPFDSSALGGTIGNVYQPLFYFDSVTGKQFNLLGTSFKFSDDNKTLTVQLRPNAKWQDGKTFSSTDVVFTFMELKRYPDADTNGIWQQLTSVKAAGPHTVVFQFKTANIPFAETYVLGSTYIVPEAQWKSLGDPTKAKITSQNAIGTGPFKVSYFSPQDYKFTANPLYYGGKPKVQTLSYPAYGGNQGADLALASGQIQYGGIDIPNIETTFVKADPAHNHYYFPPSEPVELYPNLHNPLLAQLPVREAINDAINRNVLSTKGETGYEKPGTPTSLVLPNDQAWEAPDLTPSEKAFTVNDKLAVQTLEKAGFHRGSDGIFEKNGQKLSFDLLTVSGWSDWDEDALLIKQQLQQIGIAVQVDQKDYAAYYNLIDPGKGQIPKYALAISWTNTGPTPYTTYYDMLDTNGNFNLEGFHNAAVDAALSNYSATTNLAQQKKDLYKVEHIVAQQLSVICLLDGALWYEYNDSQFTGFPTKQNLWIYPSPDSPLPASIVLSQLKPRT</sequence>
<dbReference type="InterPro" id="IPR000914">
    <property type="entry name" value="SBP_5_dom"/>
</dbReference>
<name>A0A1H2W596_9BACL</name>
<evidence type="ECO:0000259" key="2">
    <source>
        <dbReference type="Pfam" id="PF00496"/>
    </source>
</evidence>
<feature type="domain" description="Solute-binding protein family 5" evidence="2">
    <location>
        <begin position="96"/>
        <end position="470"/>
    </location>
</feature>
<gene>
    <name evidence="3" type="ORF">SAMN04489725_11377</name>
</gene>
<dbReference type="RefSeq" id="WP_083341251.1">
    <property type="nucleotide sequence ID" value="NZ_FNOJ01000013.1"/>
</dbReference>
<dbReference type="Pfam" id="PF00496">
    <property type="entry name" value="SBP_bac_5"/>
    <property type="match status" value="1"/>
</dbReference>
<dbReference type="InterPro" id="IPR039424">
    <property type="entry name" value="SBP_5"/>
</dbReference>
<dbReference type="EMBL" id="FNOJ01000013">
    <property type="protein sequence ID" value="SDW75728.1"/>
    <property type="molecule type" value="Genomic_DNA"/>
</dbReference>
<dbReference type="GO" id="GO:0042597">
    <property type="term" value="C:periplasmic space"/>
    <property type="evidence" value="ECO:0007669"/>
    <property type="project" value="UniProtKB-ARBA"/>
</dbReference>
<dbReference type="AlphaFoldDB" id="A0A1H2W596"/>
<evidence type="ECO:0000313" key="3">
    <source>
        <dbReference type="EMBL" id="SDW75728.1"/>
    </source>
</evidence>
<dbReference type="InterPro" id="IPR030678">
    <property type="entry name" value="Peptide/Ni-bd"/>
</dbReference>
<proteinExistence type="predicted"/>
<dbReference type="GO" id="GO:0043190">
    <property type="term" value="C:ATP-binding cassette (ABC) transporter complex"/>
    <property type="evidence" value="ECO:0007669"/>
    <property type="project" value="InterPro"/>
</dbReference>
<dbReference type="Gene3D" id="3.10.105.10">
    <property type="entry name" value="Dipeptide-binding Protein, Domain 3"/>
    <property type="match status" value="1"/>
</dbReference>
<reference evidence="4" key="1">
    <citation type="submission" date="2016-10" db="EMBL/GenBank/DDBJ databases">
        <authorList>
            <person name="Varghese N."/>
        </authorList>
    </citation>
    <scope>NUCLEOTIDE SEQUENCE [LARGE SCALE GENOMIC DNA]</scope>
    <source>
        <strain evidence="4">DSM 12489</strain>
    </source>
</reference>
<keyword evidence="1" id="KW-0732">Signal</keyword>
<protein>
    <submittedName>
        <fullName evidence="3">Peptide/nickel transport system substrate-binding protein</fullName>
    </submittedName>
</protein>